<evidence type="ECO:0000256" key="6">
    <source>
        <dbReference type="ARBA" id="ARBA00022670"/>
    </source>
</evidence>
<feature type="transmembrane region" description="Helical" evidence="12">
    <location>
        <begin position="12"/>
        <end position="37"/>
    </location>
</feature>
<keyword evidence="9" id="KW-0809">Transit peptide</keyword>
<evidence type="ECO:0000256" key="4">
    <source>
        <dbReference type="ARBA" id="ARBA00022528"/>
    </source>
</evidence>
<proteinExistence type="inferred from homology"/>
<keyword evidence="11 12" id="KW-0472">Membrane</keyword>
<reference evidence="13" key="1">
    <citation type="submission" date="2021-01" db="EMBL/GenBank/DDBJ databases">
        <authorList>
            <person name="Corre E."/>
            <person name="Pelletier E."/>
            <person name="Niang G."/>
            <person name="Scheremetjew M."/>
            <person name="Finn R."/>
            <person name="Kale V."/>
            <person name="Holt S."/>
            <person name="Cochrane G."/>
            <person name="Meng A."/>
            <person name="Brown T."/>
            <person name="Cohen L."/>
        </authorList>
    </citation>
    <scope>NUCLEOTIDE SEQUENCE</scope>
    <source>
        <strain evidence="13">CCMP2222</strain>
    </source>
</reference>
<feature type="transmembrane region" description="Helical" evidence="12">
    <location>
        <begin position="80"/>
        <end position="99"/>
    </location>
</feature>
<keyword evidence="6" id="KW-0645">Protease</keyword>
<dbReference type="GO" id="GO:0016020">
    <property type="term" value="C:membrane"/>
    <property type="evidence" value="ECO:0007669"/>
    <property type="project" value="UniProtKB-SubCell"/>
</dbReference>
<accession>A0A7S2D8R9</accession>
<evidence type="ECO:0000256" key="10">
    <source>
        <dbReference type="ARBA" id="ARBA00022989"/>
    </source>
</evidence>
<protein>
    <submittedName>
        <fullName evidence="13">Uncharacterized protein</fullName>
    </submittedName>
</protein>
<evidence type="ECO:0000256" key="1">
    <source>
        <dbReference type="ARBA" id="ARBA00004141"/>
    </source>
</evidence>
<feature type="transmembrane region" description="Helical" evidence="12">
    <location>
        <begin position="44"/>
        <end position="60"/>
    </location>
</feature>
<keyword evidence="8" id="KW-0378">Hydrolase</keyword>
<dbReference type="GO" id="GO:0008233">
    <property type="term" value="F:peptidase activity"/>
    <property type="evidence" value="ECO:0007669"/>
    <property type="project" value="UniProtKB-KW"/>
</dbReference>
<dbReference type="PANTHER" id="PTHR31412">
    <property type="entry name" value="ZINC METALLOPROTEASE EGY1"/>
    <property type="match status" value="1"/>
</dbReference>
<evidence type="ECO:0000256" key="3">
    <source>
        <dbReference type="ARBA" id="ARBA00007931"/>
    </source>
</evidence>
<evidence type="ECO:0000313" key="13">
    <source>
        <dbReference type="EMBL" id="CAD9447705.1"/>
    </source>
</evidence>
<evidence type="ECO:0000256" key="9">
    <source>
        <dbReference type="ARBA" id="ARBA00022946"/>
    </source>
</evidence>
<evidence type="ECO:0000256" key="11">
    <source>
        <dbReference type="ARBA" id="ARBA00023136"/>
    </source>
</evidence>
<evidence type="ECO:0000256" key="8">
    <source>
        <dbReference type="ARBA" id="ARBA00022801"/>
    </source>
</evidence>
<sequence>MNLLPIGRLDGGILVKSILGGRVGGFVGFGALFLLLLGSLAPSDAGLIYLTFGFFAIVFQSGSESPPRDSVTELDGTLKIVGTLLIVLGTLLSIPGALLPNL</sequence>
<dbReference type="InterPro" id="IPR044838">
    <property type="entry name" value="EGY1-like"/>
</dbReference>
<dbReference type="AlphaFoldDB" id="A0A7S2D8R9"/>
<comment type="subcellular location">
    <subcellularLocation>
        <location evidence="1">Membrane</location>
        <topology evidence="1">Multi-pass membrane protein</topology>
    </subcellularLocation>
    <subcellularLocation>
        <location evidence="2">Plastid</location>
        <location evidence="2">Chloroplast</location>
    </subcellularLocation>
</comment>
<evidence type="ECO:0000256" key="2">
    <source>
        <dbReference type="ARBA" id="ARBA00004229"/>
    </source>
</evidence>
<organism evidence="13">
    <name type="scientific">Alexandrium andersonii</name>
    <dbReference type="NCBI Taxonomy" id="327968"/>
    <lineage>
        <taxon>Eukaryota</taxon>
        <taxon>Sar</taxon>
        <taxon>Alveolata</taxon>
        <taxon>Dinophyceae</taxon>
        <taxon>Gonyaulacales</taxon>
        <taxon>Pyrocystaceae</taxon>
        <taxon>Alexandrium</taxon>
    </lineage>
</organism>
<evidence type="ECO:0000256" key="7">
    <source>
        <dbReference type="ARBA" id="ARBA00022692"/>
    </source>
</evidence>
<dbReference type="GO" id="GO:0009507">
    <property type="term" value="C:chloroplast"/>
    <property type="evidence" value="ECO:0007669"/>
    <property type="project" value="UniProtKB-SubCell"/>
</dbReference>
<keyword evidence="7 12" id="KW-0812">Transmembrane</keyword>
<name>A0A7S2D8R9_9DINO</name>
<keyword evidence="10 12" id="KW-1133">Transmembrane helix</keyword>
<evidence type="ECO:0000256" key="12">
    <source>
        <dbReference type="SAM" id="Phobius"/>
    </source>
</evidence>
<gene>
    <name evidence="13" type="ORF">AAND1436_LOCUS23601</name>
</gene>
<dbReference type="GO" id="GO:0006508">
    <property type="term" value="P:proteolysis"/>
    <property type="evidence" value="ECO:0007669"/>
    <property type="project" value="UniProtKB-KW"/>
</dbReference>
<comment type="similarity">
    <text evidence="3">Belongs to the peptidase M50B family.</text>
</comment>
<keyword evidence="4" id="KW-0150">Chloroplast</keyword>
<evidence type="ECO:0000256" key="5">
    <source>
        <dbReference type="ARBA" id="ARBA00022640"/>
    </source>
</evidence>
<dbReference type="PANTHER" id="PTHR31412:SF0">
    <property type="entry name" value="ZINC METALLOPROTEASE EGY1, CHLOROPLASTIC-RELATED"/>
    <property type="match status" value="1"/>
</dbReference>
<keyword evidence="5" id="KW-0934">Plastid</keyword>
<dbReference type="EMBL" id="HBGQ01048398">
    <property type="protein sequence ID" value="CAD9447705.1"/>
    <property type="molecule type" value="Transcribed_RNA"/>
</dbReference>